<evidence type="ECO:0000256" key="1">
    <source>
        <dbReference type="ARBA" id="ARBA00023125"/>
    </source>
</evidence>
<name>D0LXK8_HALO1</name>
<dbReference type="PANTHER" id="PTHR23308">
    <property type="entry name" value="NUCLEAR INHIBITOR OF PROTEIN PHOSPHATASE-1"/>
    <property type="match status" value="1"/>
</dbReference>
<dbReference type="GO" id="GO:0006355">
    <property type="term" value="P:regulation of DNA-templated transcription"/>
    <property type="evidence" value="ECO:0007669"/>
    <property type="project" value="InterPro"/>
</dbReference>
<gene>
    <name evidence="4" type="ordered locus">Hoch_5278</name>
</gene>
<dbReference type="CDD" id="cd00060">
    <property type="entry name" value="FHA"/>
    <property type="match status" value="1"/>
</dbReference>
<accession>D0LXK8</accession>
<evidence type="ECO:0000313" key="5">
    <source>
        <dbReference type="Proteomes" id="UP000001880"/>
    </source>
</evidence>
<dbReference type="Proteomes" id="UP000001880">
    <property type="component" value="Chromosome"/>
</dbReference>
<dbReference type="InterPro" id="IPR000253">
    <property type="entry name" value="FHA_dom"/>
</dbReference>
<dbReference type="Gene3D" id="1.10.10.10">
    <property type="entry name" value="Winged helix-like DNA-binding domain superfamily/Winged helix DNA-binding domain"/>
    <property type="match status" value="1"/>
</dbReference>
<dbReference type="SMART" id="SM00862">
    <property type="entry name" value="Trans_reg_C"/>
    <property type="match status" value="1"/>
</dbReference>
<dbReference type="SUPFAM" id="SSF46894">
    <property type="entry name" value="C-terminal effector domain of the bipartite response regulators"/>
    <property type="match status" value="1"/>
</dbReference>
<dbReference type="InterPro" id="IPR050923">
    <property type="entry name" value="Cell_Proc_Reg/RNA_Proc"/>
</dbReference>
<dbReference type="InterPro" id="IPR016032">
    <property type="entry name" value="Sig_transdc_resp-reg_C-effctor"/>
</dbReference>
<sequence length="314" mass="34291">MGAAGQSKLLQAFAADNLARLAGADGICQEQIFSHAVARTKAGLVDQWGRLHHIGERVAIGRRPSTQGIFILEGSISREHAEVYFDEDVGAWFVRDLDSKNGTLVNDEVVTAPSLLRSGDIVFFGQVGFLFLMPIDGEFDASFDSPLASETLRADQGIRAPTPAEDGQTARHPLGPAGEATEMSEDSDDDEITQVGLPHLAMRLIEPSGGGGGFLETSDKRVQLTATQFAFLQILTLRMKGERSQPEAVRGFIRSSELLAELPWDTPHPEENHLKQLVRRVRRSLTRAGLGNMVESRRGFGYRLRVTPSEVDAT</sequence>
<dbReference type="InterPro" id="IPR008984">
    <property type="entry name" value="SMAD_FHA_dom_sf"/>
</dbReference>
<evidence type="ECO:0000259" key="3">
    <source>
        <dbReference type="PROSITE" id="PS50006"/>
    </source>
</evidence>
<dbReference type="STRING" id="502025.Hoch_5278"/>
<feature type="domain" description="FHA" evidence="3">
    <location>
        <begin position="58"/>
        <end position="110"/>
    </location>
</feature>
<reference evidence="4 5" key="1">
    <citation type="journal article" date="2010" name="Stand. Genomic Sci.">
        <title>Complete genome sequence of Haliangium ochraceum type strain (SMP-2).</title>
        <authorList>
            <consortium name="US DOE Joint Genome Institute (JGI-PGF)"/>
            <person name="Ivanova N."/>
            <person name="Daum C."/>
            <person name="Lang E."/>
            <person name="Abt B."/>
            <person name="Kopitz M."/>
            <person name="Saunders E."/>
            <person name="Lapidus A."/>
            <person name="Lucas S."/>
            <person name="Glavina Del Rio T."/>
            <person name="Nolan M."/>
            <person name="Tice H."/>
            <person name="Copeland A."/>
            <person name="Cheng J.F."/>
            <person name="Chen F."/>
            <person name="Bruce D."/>
            <person name="Goodwin L."/>
            <person name="Pitluck S."/>
            <person name="Mavromatis K."/>
            <person name="Pati A."/>
            <person name="Mikhailova N."/>
            <person name="Chen A."/>
            <person name="Palaniappan K."/>
            <person name="Land M."/>
            <person name="Hauser L."/>
            <person name="Chang Y.J."/>
            <person name="Jeffries C.D."/>
            <person name="Detter J.C."/>
            <person name="Brettin T."/>
            <person name="Rohde M."/>
            <person name="Goker M."/>
            <person name="Bristow J."/>
            <person name="Markowitz V."/>
            <person name="Eisen J.A."/>
            <person name="Hugenholtz P."/>
            <person name="Kyrpides N.C."/>
            <person name="Klenk H.P."/>
        </authorList>
    </citation>
    <scope>NUCLEOTIDE SEQUENCE [LARGE SCALE GENOMIC DNA]</scope>
    <source>
        <strain evidence="5">DSM 14365 / CIP 107738 / JCM 11303 / AJ 13395 / SMP-2</strain>
    </source>
</reference>
<dbReference type="eggNOG" id="COG1716">
    <property type="taxonomic scope" value="Bacteria"/>
</dbReference>
<proteinExistence type="predicted"/>
<keyword evidence="1" id="KW-0238">DNA-binding</keyword>
<dbReference type="AlphaFoldDB" id="D0LXK8"/>
<dbReference type="GO" id="GO:0003677">
    <property type="term" value="F:DNA binding"/>
    <property type="evidence" value="ECO:0007669"/>
    <property type="project" value="UniProtKB-KW"/>
</dbReference>
<organism evidence="4 5">
    <name type="scientific">Haliangium ochraceum (strain DSM 14365 / JCM 11303 / SMP-2)</name>
    <dbReference type="NCBI Taxonomy" id="502025"/>
    <lineage>
        <taxon>Bacteria</taxon>
        <taxon>Pseudomonadati</taxon>
        <taxon>Myxococcota</taxon>
        <taxon>Polyangia</taxon>
        <taxon>Haliangiales</taxon>
        <taxon>Kofleriaceae</taxon>
        <taxon>Haliangium</taxon>
    </lineage>
</organism>
<evidence type="ECO:0000313" key="4">
    <source>
        <dbReference type="EMBL" id="ACY17763.1"/>
    </source>
</evidence>
<dbReference type="Pfam" id="PF00498">
    <property type="entry name" value="FHA"/>
    <property type="match status" value="1"/>
</dbReference>
<dbReference type="EMBL" id="CP001804">
    <property type="protein sequence ID" value="ACY17763.1"/>
    <property type="molecule type" value="Genomic_DNA"/>
</dbReference>
<dbReference type="KEGG" id="hoh:Hoch_5278"/>
<dbReference type="SMART" id="SM00240">
    <property type="entry name" value="FHA"/>
    <property type="match status" value="1"/>
</dbReference>
<evidence type="ECO:0000256" key="2">
    <source>
        <dbReference type="SAM" id="MobiDB-lite"/>
    </source>
</evidence>
<dbReference type="PROSITE" id="PS50006">
    <property type="entry name" value="FHA_DOMAIN"/>
    <property type="match status" value="1"/>
</dbReference>
<dbReference type="InterPro" id="IPR001867">
    <property type="entry name" value="OmpR/PhoB-type_DNA-bd"/>
</dbReference>
<keyword evidence="5" id="KW-1185">Reference proteome</keyword>
<dbReference type="HOGENOM" id="CLU_885008_0_0_7"/>
<dbReference type="SUPFAM" id="SSF49879">
    <property type="entry name" value="SMAD/FHA domain"/>
    <property type="match status" value="1"/>
</dbReference>
<dbReference type="InterPro" id="IPR036388">
    <property type="entry name" value="WH-like_DNA-bd_sf"/>
</dbReference>
<dbReference type="Gene3D" id="2.60.200.20">
    <property type="match status" value="1"/>
</dbReference>
<protein>
    <submittedName>
        <fullName evidence="4">FHA domain containing protein</fullName>
    </submittedName>
</protein>
<dbReference type="GO" id="GO:0000160">
    <property type="term" value="P:phosphorelay signal transduction system"/>
    <property type="evidence" value="ECO:0007669"/>
    <property type="project" value="InterPro"/>
</dbReference>
<dbReference type="eggNOG" id="COG0745">
    <property type="taxonomic scope" value="Bacteria"/>
</dbReference>
<feature type="region of interest" description="Disordered" evidence="2">
    <location>
        <begin position="159"/>
        <end position="190"/>
    </location>
</feature>